<dbReference type="Reactome" id="R-CEL-6798695">
    <property type="pathway name" value="Neutrophil degranulation"/>
</dbReference>
<keyword evidence="4" id="KW-0732">Signal</keyword>
<keyword evidence="7" id="KW-1185">Reference proteome</keyword>
<feature type="compositionally biased region" description="Pro residues" evidence="3">
    <location>
        <begin position="81"/>
        <end position="92"/>
    </location>
</feature>
<dbReference type="Bgee" id="WBGene00009751">
    <property type="expression patterns" value="Expressed in adult organism"/>
</dbReference>
<feature type="chain" id="PRO_5002941555" description="Galectin" evidence="4">
    <location>
        <begin position="19"/>
        <end position="236"/>
    </location>
</feature>
<dbReference type="GO" id="GO:0016936">
    <property type="term" value="F:galactoside binding"/>
    <property type="evidence" value="ECO:0000318"/>
    <property type="project" value="GO_Central"/>
</dbReference>
<dbReference type="PhylomeDB" id="C4RVF6"/>
<dbReference type="SMART" id="SM00276">
    <property type="entry name" value="GLECT"/>
    <property type="match status" value="1"/>
</dbReference>
<dbReference type="InterPro" id="IPR013320">
    <property type="entry name" value="ConA-like_dom_sf"/>
</dbReference>
<dbReference type="RefSeq" id="NP_492881.2">
    <property type="nucleotide sequence ID" value="NM_060480.2"/>
</dbReference>
<dbReference type="SMART" id="SM00908">
    <property type="entry name" value="Gal-bind_lectin"/>
    <property type="match status" value="1"/>
</dbReference>
<dbReference type="WormBase" id="F46A8.8">
    <property type="protein sequence ID" value="CE40063"/>
    <property type="gene ID" value="WBGene00009751"/>
</dbReference>
<dbReference type="InParanoid" id="C4RVF6"/>
<keyword evidence="1 2" id="KW-0430">Lectin</keyword>
<evidence type="ECO:0000313" key="6">
    <source>
        <dbReference type="EMBL" id="CAB63201.2"/>
    </source>
</evidence>
<dbReference type="InterPro" id="IPR001079">
    <property type="entry name" value="Galectin_CRD"/>
</dbReference>
<reference evidence="6 7" key="1">
    <citation type="journal article" date="1998" name="Science">
        <title>Genome sequence of the nematode C. elegans: a platform for investigating biology.</title>
        <authorList>
            <consortium name="The C. elegans sequencing consortium"/>
            <person name="Sulson J.E."/>
            <person name="Waterston R."/>
        </authorList>
    </citation>
    <scope>NUCLEOTIDE SEQUENCE [LARGE SCALE GENOMIC DNA]</scope>
    <source>
        <strain evidence="6 7">Bristol N2</strain>
    </source>
</reference>
<dbReference type="SUPFAM" id="SSF49899">
    <property type="entry name" value="Concanavalin A-like lectins/glucanases"/>
    <property type="match status" value="1"/>
</dbReference>
<dbReference type="AlphaFoldDB" id="C4RVF6"/>
<dbReference type="InterPro" id="IPR044156">
    <property type="entry name" value="Galectin-like"/>
</dbReference>
<dbReference type="SMR" id="C4RVF6"/>
<dbReference type="Pfam" id="PF00337">
    <property type="entry name" value="Gal-bind_lectin"/>
    <property type="match status" value="1"/>
</dbReference>
<dbReference type="FunFam" id="2.60.120.200:FF:000288">
    <property type="entry name" value="Galectin"/>
    <property type="match status" value="1"/>
</dbReference>
<name>C4RVF6_CAEEL</name>
<dbReference type="eggNOG" id="KOG3587">
    <property type="taxonomic scope" value="Eukaryota"/>
</dbReference>
<dbReference type="GO" id="GO:0030246">
    <property type="term" value="F:carbohydrate binding"/>
    <property type="evidence" value="ECO:0000318"/>
    <property type="project" value="GO_Central"/>
</dbReference>
<dbReference type="AGR" id="WB:WBGene00009751"/>
<evidence type="ECO:0000256" key="4">
    <source>
        <dbReference type="SAM" id="SignalP"/>
    </source>
</evidence>
<dbReference type="CDD" id="cd00070">
    <property type="entry name" value="GLECT"/>
    <property type="match status" value="1"/>
</dbReference>
<evidence type="ECO:0000259" key="5">
    <source>
        <dbReference type="PROSITE" id="PS51304"/>
    </source>
</evidence>
<dbReference type="PROSITE" id="PS51304">
    <property type="entry name" value="GALECTIN"/>
    <property type="match status" value="1"/>
</dbReference>
<evidence type="ECO:0000256" key="1">
    <source>
        <dbReference type="ARBA" id="ARBA00022734"/>
    </source>
</evidence>
<dbReference type="EMBL" id="BX284601">
    <property type="protein sequence ID" value="CAB63201.2"/>
    <property type="molecule type" value="Genomic_DNA"/>
</dbReference>
<evidence type="ECO:0000256" key="2">
    <source>
        <dbReference type="RuleBase" id="RU102079"/>
    </source>
</evidence>
<dbReference type="KEGG" id="cel:CELE_F46A8.8"/>
<feature type="region of interest" description="Disordered" evidence="3">
    <location>
        <begin position="37"/>
        <end position="102"/>
    </location>
</feature>
<sequence length="236" mass="26730">MRLLHVLLLLTFLVLVSGYFSDNGDKKVKKIKIVHYDSTSSSSSEEHRHRPRGGKGPRFDDGSFEDYSGRRGGGRHRPPRPPRPPRPVPTPKPVENMETLNGPFGPDVRYPIPGGYWDTGKVLRFYGVPGQGRWSINLDQAKTWLFHFASQPDLGHVVRTREQNGQFQTPDTYGGNPFPAGANFNVTMVNQPTHIEIHVNQVFFTNYNHRTGNPSRDYQHVVFSGNVIISKIEITR</sequence>
<dbReference type="PaxDb" id="6239-F46A8.8"/>
<evidence type="ECO:0000313" key="8">
    <source>
        <dbReference type="WormBase" id="F46A8.8"/>
    </source>
</evidence>
<protein>
    <recommendedName>
        <fullName evidence="2">Galectin</fullName>
    </recommendedName>
</protein>
<evidence type="ECO:0000313" key="7">
    <source>
        <dbReference type="Proteomes" id="UP000001940"/>
    </source>
</evidence>
<dbReference type="CTD" id="185824"/>
<gene>
    <name evidence="6" type="ORF">CELE_F46A8.8</name>
    <name evidence="6 8" type="ORF">F46A8.8</name>
</gene>
<dbReference type="HOGENOM" id="CLU_1176357_0_0_1"/>
<dbReference type="Proteomes" id="UP000001940">
    <property type="component" value="Chromosome I"/>
</dbReference>
<evidence type="ECO:0000256" key="3">
    <source>
        <dbReference type="SAM" id="MobiDB-lite"/>
    </source>
</evidence>
<proteinExistence type="predicted"/>
<dbReference type="GeneID" id="185824"/>
<dbReference type="PANTHER" id="PTHR11346">
    <property type="entry name" value="GALECTIN"/>
    <property type="match status" value="1"/>
</dbReference>
<dbReference type="PANTHER" id="PTHR11346:SF116">
    <property type="entry name" value="GALECTIN"/>
    <property type="match status" value="1"/>
</dbReference>
<organism evidence="6 7">
    <name type="scientific">Caenorhabditis elegans</name>
    <dbReference type="NCBI Taxonomy" id="6239"/>
    <lineage>
        <taxon>Eukaryota</taxon>
        <taxon>Metazoa</taxon>
        <taxon>Ecdysozoa</taxon>
        <taxon>Nematoda</taxon>
        <taxon>Chromadorea</taxon>
        <taxon>Rhabditida</taxon>
        <taxon>Rhabditina</taxon>
        <taxon>Rhabditomorpha</taxon>
        <taxon>Rhabditoidea</taxon>
        <taxon>Rhabditidae</taxon>
        <taxon>Peloderinae</taxon>
        <taxon>Caenorhabditis</taxon>
    </lineage>
</organism>
<accession>C4RVF6</accession>
<dbReference type="Gene3D" id="2.60.120.200">
    <property type="match status" value="1"/>
</dbReference>
<feature type="domain" description="Galectin" evidence="5">
    <location>
        <begin position="109"/>
        <end position="235"/>
    </location>
</feature>
<dbReference type="FunCoup" id="C4RVF6">
    <property type="interactions" value="7"/>
</dbReference>
<feature type="signal peptide" evidence="4">
    <location>
        <begin position="1"/>
        <end position="18"/>
    </location>
</feature>